<dbReference type="SUPFAM" id="SSF52540">
    <property type="entry name" value="P-loop containing nucleoside triphosphate hydrolases"/>
    <property type="match status" value="1"/>
</dbReference>
<dbReference type="InterPro" id="IPR058519">
    <property type="entry name" value="DUF8206"/>
</dbReference>
<sequence length="1199" mass="138435">MANTKIIRRKSLGRGAFIGSLYNAASDTFCGTTILKSEYPNDSVRRADIPHAEILYEYEDTYKEKFNKLDVGAELKLSVLAGLFTLEGSGKYLNDVKESFRAVRGTLIYKMTSVEENLDIHRDDVKSCISTDVFSNNQNATHVVIGIKWGAAMMASFECKDTNEESRSQVEGALKCHFEKITVSGESHVDVDEGQSNIISRFSIKLLGDVVPNNKELPQSFDEARKVIAELPLYTKQYNNGKGVPIEYILYPLSELAKLLTQNFTIDNMVTELSEETILRVEQVFDGLSESKQKLNDLYNDAQSISELLPDEVFDQISNRVQEVRINEAKFRRELAECLVKVRSGKSNIIELENKLKTFHKGVLSKSFMTEFIHQHLSVSNLADLVLILKAKKVEYLGKNSKIEHILHKYSTNDIYVLLGYDEYIIDGNSSPVHSMFRDLYNSDEGSSKFFIVNLKICTQIKCSSYPIIQHYINGRLNSNNYYDDNKVLFTSNLIKFNPLPSNKPKNDPREKVRLVIPCPQDCPTTDYNWRCFRCKQNIEYGYNQHLYCKCGESSIAHSKFKCNSPHHIKGYTSFELNKFIDLLPLAPPQEEINILLLGETGVGKSTFINAFANYLKFNTLDNAKSGDMEILIPSEFTITDDNYETKTIKLGNYDSNEPLEVGESSTRECKSYVFHAAENKLIRLIDTPGIGDTKGSEYDVKNFENILWYINYYRYLNGICILLKPNNARLNVIFKYCIQELLSHLHKNAKDNIVFCFTNARETHYRPGDTLQPLKKQLEDLKKQSKSGVEIKVHKDTMYCFDNESFRFLAAIKENIKFTEIEERNFAESWKKSVDESLRLIENLVKRQPHIVEDTISLNNSRNIVILLSKPLAEIEHLIQQNIKLIKEKQEEVNNSNKTIEELKGKLYIEQLDLEPVNLGYPRTVCTNNKCVELLQIDYTNIVRINYVKHCCSHCFLRFSKYNIINNKVLMFCSAIKLKDGKCKVCGCHWDKHMHITYENKYIFNKIIDKNIEDQISENKSDQEFKREIIEEYQRRVDQQRKEQEEIQEISLKFAQFLRQNAIAAYNDAYVDYLDLFIKGEKIKKNANPNHYDDRILRGLETTRDNYLKQVGVIKQAIDSNGNSKILITPKEIAELEQQLYNLPINGQTLKKLKQEAERSQIDMFRYTENHYIPAWKSASNIINFKSNPFAKIFGKGW</sequence>
<evidence type="ECO:0000259" key="3">
    <source>
        <dbReference type="Pfam" id="PF24676"/>
    </source>
</evidence>
<dbReference type="Proteomes" id="UP000018888">
    <property type="component" value="Unassembled WGS sequence"/>
</dbReference>
<dbReference type="AlphaFoldDB" id="A0A2H5TWQ7"/>
<evidence type="ECO:0000313" key="5">
    <source>
        <dbReference type="EMBL" id="POG63451.1"/>
    </source>
</evidence>
<keyword evidence="6" id="KW-1185">Reference proteome</keyword>
<feature type="domain" description="DUF8206" evidence="4">
    <location>
        <begin position="920"/>
        <end position="1000"/>
    </location>
</feature>
<feature type="coiled-coil region" evidence="1">
    <location>
        <begin position="873"/>
        <end position="907"/>
    </location>
</feature>
<keyword evidence="1" id="KW-0175">Coiled coil</keyword>
<dbReference type="VEuPathDB" id="FungiDB:RhiirFUN_026716"/>
<feature type="coiled-coil region" evidence="1">
    <location>
        <begin position="1024"/>
        <end position="1051"/>
    </location>
</feature>
<feature type="domain" description="DUF7656" evidence="3">
    <location>
        <begin position="389"/>
        <end position="487"/>
    </location>
</feature>
<feature type="domain" description="SNTX MACPF/CDC-like" evidence="2">
    <location>
        <begin position="8"/>
        <end position="262"/>
    </location>
</feature>
<reference evidence="5 6" key="1">
    <citation type="journal article" date="2013" name="Proc. Natl. Acad. Sci. U.S.A.">
        <title>Genome of an arbuscular mycorrhizal fungus provides insight into the oldest plant symbiosis.</title>
        <authorList>
            <person name="Tisserant E."/>
            <person name="Malbreil M."/>
            <person name="Kuo A."/>
            <person name="Kohler A."/>
            <person name="Symeonidi A."/>
            <person name="Balestrini R."/>
            <person name="Charron P."/>
            <person name="Duensing N."/>
            <person name="Frei Dit Frey N."/>
            <person name="Gianinazzi-Pearson V."/>
            <person name="Gilbert L.B."/>
            <person name="Handa Y."/>
            <person name="Herr J.R."/>
            <person name="Hijri M."/>
            <person name="Koul R."/>
            <person name="Kawaguchi M."/>
            <person name="Krajinski F."/>
            <person name="Lammers P.J."/>
            <person name="Masclaux F.G."/>
            <person name="Murat C."/>
            <person name="Morin E."/>
            <person name="Ndikumana S."/>
            <person name="Pagni M."/>
            <person name="Petitpierre D."/>
            <person name="Requena N."/>
            <person name="Rosikiewicz P."/>
            <person name="Riley R."/>
            <person name="Saito K."/>
            <person name="San Clemente H."/>
            <person name="Shapiro H."/>
            <person name="van Tuinen D."/>
            <person name="Becard G."/>
            <person name="Bonfante P."/>
            <person name="Paszkowski U."/>
            <person name="Shachar-Hill Y.Y."/>
            <person name="Tuskan G.A."/>
            <person name="Young P.W."/>
            <person name="Sanders I.R."/>
            <person name="Henrissat B."/>
            <person name="Rensing S.A."/>
            <person name="Grigoriev I.V."/>
            <person name="Corradi N."/>
            <person name="Roux C."/>
            <person name="Martin F."/>
        </authorList>
    </citation>
    <scope>NUCLEOTIDE SEQUENCE [LARGE SCALE GENOMIC DNA]</scope>
    <source>
        <strain evidence="5 6">DAOM 197198</strain>
    </source>
</reference>
<dbReference type="InterPro" id="IPR056073">
    <property type="entry name" value="DUF7656"/>
</dbReference>
<name>A0A2H5TWQ7_RHIID</name>
<dbReference type="SMR" id="A0A2H5TWQ7"/>
<proteinExistence type="predicted"/>
<evidence type="ECO:0000256" key="1">
    <source>
        <dbReference type="SAM" id="Coils"/>
    </source>
</evidence>
<evidence type="ECO:0000259" key="4">
    <source>
        <dbReference type="Pfam" id="PF26633"/>
    </source>
</evidence>
<dbReference type="PROSITE" id="PS00675">
    <property type="entry name" value="SIGMA54_INTERACT_1"/>
    <property type="match status" value="1"/>
</dbReference>
<reference evidence="5 6" key="2">
    <citation type="journal article" date="2018" name="New Phytol.">
        <title>High intraspecific genome diversity in the model arbuscular mycorrhizal symbiont Rhizophagus irregularis.</title>
        <authorList>
            <person name="Chen E.C.H."/>
            <person name="Morin E."/>
            <person name="Beaudet D."/>
            <person name="Noel J."/>
            <person name="Yildirir G."/>
            <person name="Ndikumana S."/>
            <person name="Charron P."/>
            <person name="St-Onge C."/>
            <person name="Giorgi J."/>
            <person name="Kruger M."/>
            <person name="Marton T."/>
            <person name="Ropars J."/>
            <person name="Grigoriev I.V."/>
            <person name="Hainaut M."/>
            <person name="Henrissat B."/>
            <person name="Roux C."/>
            <person name="Martin F."/>
            <person name="Corradi N."/>
        </authorList>
    </citation>
    <scope>NUCLEOTIDE SEQUENCE [LARGE SCALE GENOMIC DNA]</scope>
    <source>
        <strain evidence="5 6">DAOM 197198</strain>
    </source>
</reference>
<evidence type="ECO:0000259" key="2">
    <source>
        <dbReference type="Pfam" id="PF24674"/>
    </source>
</evidence>
<protein>
    <submittedName>
        <fullName evidence="5">Uncharacterized protein</fullName>
    </submittedName>
</protein>
<dbReference type="Pfam" id="PF26633">
    <property type="entry name" value="DUF8206"/>
    <property type="match status" value="1"/>
</dbReference>
<dbReference type="Pfam" id="PF24674">
    <property type="entry name" value="MACPF_SNTX"/>
    <property type="match status" value="1"/>
</dbReference>
<dbReference type="Gene3D" id="3.40.50.300">
    <property type="entry name" value="P-loop containing nucleotide triphosphate hydrolases"/>
    <property type="match status" value="1"/>
</dbReference>
<dbReference type="PANTHER" id="PTHR32046">
    <property type="entry name" value="G DOMAIN-CONTAINING PROTEIN"/>
    <property type="match status" value="1"/>
</dbReference>
<dbReference type="Pfam" id="PF24676">
    <property type="entry name" value="DUF7656"/>
    <property type="match status" value="1"/>
</dbReference>
<organism evidence="5 6">
    <name type="scientific">Rhizophagus irregularis (strain DAOM 181602 / DAOM 197198 / MUCL 43194)</name>
    <name type="common">Arbuscular mycorrhizal fungus</name>
    <name type="synonym">Glomus intraradices</name>
    <dbReference type="NCBI Taxonomy" id="747089"/>
    <lineage>
        <taxon>Eukaryota</taxon>
        <taxon>Fungi</taxon>
        <taxon>Fungi incertae sedis</taxon>
        <taxon>Mucoromycota</taxon>
        <taxon>Glomeromycotina</taxon>
        <taxon>Glomeromycetes</taxon>
        <taxon>Glomerales</taxon>
        <taxon>Glomeraceae</taxon>
        <taxon>Rhizophagus</taxon>
    </lineage>
</organism>
<dbReference type="PANTHER" id="PTHR32046:SF11">
    <property type="entry name" value="IMMUNE-ASSOCIATED NUCLEOTIDE-BINDING PROTEIN 10-LIKE"/>
    <property type="match status" value="1"/>
</dbReference>
<gene>
    <name evidence="5" type="ORF">GLOIN_2v1784100</name>
</gene>
<accession>A0A2H5TWQ7</accession>
<dbReference type="EMBL" id="AUPC02000267">
    <property type="protein sequence ID" value="POG63451.1"/>
    <property type="molecule type" value="Genomic_DNA"/>
</dbReference>
<dbReference type="InterPro" id="IPR056072">
    <property type="entry name" value="SNTX_MACPF/CDC-like_dom"/>
</dbReference>
<dbReference type="STRING" id="747089.A0A2H5TWQ7"/>
<comment type="caution">
    <text evidence="5">The sequence shown here is derived from an EMBL/GenBank/DDBJ whole genome shotgun (WGS) entry which is preliminary data.</text>
</comment>
<dbReference type="InterPro" id="IPR027417">
    <property type="entry name" value="P-loop_NTPase"/>
</dbReference>
<dbReference type="InterPro" id="IPR025662">
    <property type="entry name" value="Sigma_54_int_dom_ATP-bd_1"/>
</dbReference>
<evidence type="ECO:0000313" key="6">
    <source>
        <dbReference type="Proteomes" id="UP000018888"/>
    </source>
</evidence>